<organism evidence="12 13">
    <name type="scientific">Nocardioides panacihumi</name>
    <dbReference type="NCBI Taxonomy" id="400774"/>
    <lineage>
        <taxon>Bacteria</taxon>
        <taxon>Bacillati</taxon>
        <taxon>Actinomycetota</taxon>
        <taxon>Actinomycetes</taxon>
        <taxon>Propionibacteriales</taxon>
        <taxon>Nocardioidaceae</taxon>
        <taxon>Nocardioides</taxon>
    </lineage>
</organism>
<comment type="function">
    <text evidence="1 11">Transaldolase is important for the balance of metabolites in the pentose-phosphate pathway.</text>
</comment>
<evidence type="ECO:0000256" key="1">
    <source>
        <dbReference type="ARBA" id="ARBA00003518"/>
    </source>
</evidence>
<evidence type="ECO:0000256" key="8">
    <source>
        <dbReference type="ARBA" id="ARBA00023126"/>
    </source>
</evidence>
<keyword evidence="6 11" id="KW-0963">Cytoplasm</keyword>
<dbReference type="EMBL" id="BAAAPB010000005">
    <property type="protein sequence ID" value="GAA1975022.1"/>
    <property type="molecule type" value="Genomic_DNA"/>
</dbReference>
<protein>
    <recommendedName>
        <fullName evidence="5 11">Transaldolase</fullName>
        <ecNumber evidence="5 11">2.2.1.2</ecNumber>
    </recommendedName>
</protein>
<keyword evidence="8 11" id="KW-0570">Pentose shunt</keyword>
<evidence type="ECO:0000256" key="6">
    <source>
        <dbReference type="ARBA" id="ARBA00022490"/>
    </source>
</evidence>
<dbReference type="InterPro" id="IPR004732">
    <property type="entry name" value="Transaldolase_2"/>
</dbReference>
<comment type="similarity">
    <text evidence="4 11">Belongs to the transaldolase family. Type 2 subfamily.</text>
</comment>
<dbReference type="CDD" id="cd00955">
    <property type="entry name" value="Transaldolase_like"/>
    <property type="match status" value="1"/>
</dbReference>
<accession>A0ABN2RUJ5</accession>
<dbReference type="EC" id="2.2.1.2" evidence="5 11"/>
<dbReference type="InterPro" id="IPR013785">
    <property type="entry name" value="Aldolase_TIM"/>
</dbReference>
<dbReference type="InterPro" id="IPR018225">
    <property type="entry name" value="Transaldolase_AS"/>
</dbReference>
<reference evidence="12 13" key="1">
    <citation type="journal article" date="2019" name="Int. J. Syst. Evol. Microbiol.">
        <title>The Global Catalogue of Microorganisms (GCM) 10K type strain sequencing project: providing services to taxonomists for standard genome sequencing and annotation.</title>
        <authorList>
            <consortium name="The Broad Institute Genomics Platform"/>
            <consortium name="The Broad Institute Genome Sequencing Center for Infectious Disease"/>
            <person name="Wu L."/>
            <person name="Ma J."/>
        </authorList>
    </citation>
    <scope>NUCLEOTIDE SEQUENCE [LARGE SCALE GENOMIC DNA]</scope>
    <source>
        <strain evidence="12 13">JCM 15309</strain>
    </source>
</reference>
<keyword evidence="9 11" id="KW-0704">Schiff base</keyword>
<dbReference type="InterPro" id="IPR001585">
    <property type="entry name" value="TAL/FSA"/>
</dbReference>
<dbReference type="PANTHER" id="PTHR10683:SF31">
    <property type="entry name" value="TRANSALDOLASE"/>
    <property type="match status" value="1"/>
</dbReference>
<proteinExistence type="inferred from homology"/>
<evidence type="ECO:0000256" key="9">
    <source>
        <dbReference type="ARBA" id="ARBA00023270"/>
    </source>
</evidence>
<evidence type="ECO:0000256" key="2">
    <source>
        <dbReference type="ARBA" id="ARBA00004496"/>
    </source>
</evidence>
<evidence type="ECO:0000256" key="5">
    <source>
        <dbReference type="ARBA" id="ARBA00013151"/>
    </source>
</evidence>
<evidence type="ECO:0000313" key="13">
    <source>
        <dbReference type="Proteomes" id="UP001500571"/>
    </source>
</evidence>
<dbReference type="PANTHER" id="PTHR10683">
    <property type="entry name" value="TRANSALDOLASE"/>
    <property type="match status" value="1"/>
</dbReference>
<dbReference type="Proteomes" id="UP001500571">
    <property type="component" value="Unassembled WGS sequence"/>
</dbReference>
<keyword evidence="13" id="KW-1185">Reference proteome</keyword>
<feature type="active site" description="Schiff-base intermediate with substrate" evidence="11">
    <location>
        <position position="153"/>
    </location>
</feature>
<evidence type="ECO:0000256" key="10">
    <source>
        <dbReference type="ARBA" id="ARBA00048810"/>
    </source>
</evidence>
<comment type="caution">
    <text evidence="12">The sequence shown here is derived from an EMBL/GenBank/DDBJ whole genome shotgun (WGS) entry which is preliminary data.</text>
</comment>
<dbReference type="PROSITE" id="PS01054">
    <property type="entry name" value="TRANSALDOLASE_1"/>
    <property type="match status" value="1"/>
</dbReference>
<evidence type="ECO:0000256" key="4">
    <source>
        <dbReference type="ARBA" id="ARBA00008426"/>
    </source>
</evidence>
<sequence>MTLIDLTASTDHSSNIGLGALTASGVSVWLDDLSRRRLRSGDLAGRITDMHVSGVTSNPTILAAAVAEIGDYADQLADLGSRAVPAEEAFRLLTAYDVRAACDLLRPVHEATRGADGWVSVEVDPRLAQQPRATAAEARAWAWLIDRPNLMVKIPATKASLPAIAATIAEGISVNVTLIFGETRYGEVLDAYADGLERARSDGYDLSRIHSVASFFVSRIDTEVDRRLDRLGSTTATALRSQAAIASARLAHRRFTTTIDTERWQGLADAGANEQRLLWASTSVKDPTLPDTRYVTELVAPGVISTMPSTTLEAFADHGHVRGRTLLDGPDEAIAVVDGLAALGIDMEDVARVLEERGVALFATSFASALDTVGRALRQQHA</sequence>
<dbReference type="SUPFAM" id="SSF51569">
    <property type="entry name" value="Aldolase"/>
    <property type="match status" value="1"/>
</dbReference>
<dbReference type="Gene3D" id="3.20.20.70">
    <property type="entry name" value="Aldolase class I"/>
    <property type="match status" value="1"/>
</dbReference>
<name>A0ABN2RUJ5_9ACTN</name>
<dbReference type="NCBIfam" id="TIGR00876">
    <property type="entry name" value="tal_mycobact"/>
    <property type="match status" value="1"/>
</dbReference>
<evidence type="ECO:0000256" key="3">
    <source>
        <dbReference type="ARBA" id="ARBA00004857"/>
    </source>
</evidence>
<evidence type="ECO:0000256" key="11">
    <source>
        <dbReference type="HAMAP-Rule" id="MF_00493"/>
    </source>
</evidence>
<dbReference type="RefSeq" id="WP_344048020.1">
    <property type="nucleotide sequence ID" value="NZ_BAAAPB010000005.1"/>
</dbReference>
<comment type="catalytic activity">
    <reaction evidence="10 11">
        <text>D-sedoheptulose 7-phosphate + D-glyceraldehyde 3-phosphate = D-erythrose 4-phosphate + beta-D-fructose 6-phosphate</text>
        <dbReference type="Rhea" id="RHEA:17053"/>
        <dbReference type="ChEBI" id="CHEBI:16897"/>
        <dbReference type="ChEBI" id="CHEBI:57483"/>
        <dbReference type="ChEBI" id="CHEBI:57634"/>
        <dbReference type="ChEBI" id="CHEBI:59776"/>
        <dbReference type="EC" id="2.2.1.2"/>
    </reaction>
</comment>
<evidence type="ECO:0000256" key="7">
    <source>
        <dbReference type="ARBA" id="ARBA00022679"/>
    </source>
</evidence>
<dbReference type="PIRSF" id="PIRSF036915">
    <property type="entry name" value="Trnald_Bac_Plnt"/>
    <property type="match status" value="1"/>
</dbReference>
<gene>
    <name evidence="12" type="primary">tal_1</name>
    <name evidence="11" type="synonym">tal</name>
    <name evidence="12" type="ORF">GCM10009798_40340</name>
</gene>
<dbReference type="NCBIfam" id="NF002881">
    <property type="entry name" value="PRK03343.1"/>
    <property type="match status" value="1"/>
</dbReference>
<keyword evidence="7 11" id="KW-0808">Transferase</keyword>
<dbReference type="HAMAP" id="MF_00493">
    <property type="entry name" value="Transaldolase_2"/>
    <property type="match status" value="1"/>
</dbReference>
<dbReference type="Pfam" id="PF00923">
    <property type="entry name" value="TAL_FSA"/>
    <property type="match status" value="1"/>
</dbReference>
<evidence type="ECO:0000313" key="12">
    <source>
        <dbReference type="EMBL" id="GAA1975022.1"/>
    </source>
</evidence>
<comment type="subcellular location">
    <subcellularLocation>
        <location evidence="2 11">Cytoplasm</location>
    </subcellularLocation>
</comment>
<comment type="pathway">
    <text evidence="3 11">Carbohydrate degradation; pentose phosphate pathway; D-glyceraldehyde 3-phosphate and beta-D-fructose 6-phosphate from D-ribose 5-phosphate and D-xylulose 5-phosphate (non-oxidative stage): step 2/3.</text>
</comment>